<feature type="compositionally biased region" description="Polar residues" evidence="1">
    <location>
        <begin position="60"/>
        <end position="69"/>
    </location>
</feature>
<comment type="caution">
    <text evidence="2">The sequence shown here is derived from an EMBL/GenBank/DDBJ whole genome shotgun (WGS) entry which is preliminary data.</text>
</comment>
<feature type="region of interest" description="Disordered" evidence="1">
    <location>
        <begin position="1"/>
        <end position="104"/>
    </location>
</feature>
<evidence type="ECO:0000256" key="1">
    <source>
        <dbReference type="SAM" id="MobiDB-lite"/>
    </source>
</evidence>
<sequence length="104" mass="11648">MSGPTGHGSKVQPHRDRGTKTTGAVERRCPWWAEAERNNGDLTERPSRYHLALRGGGAQEQLSTHQAMMSASRYPLQKRPQQQLRQSASPPDGRERDKANTSKQ</sequence>
<dbReference type="VEuPathDB" id="FungiDB:CLCR_09263"/>
<feature type="compositionally biased region" description="Basic and acidic residues" evidence="1">
    <location>
        <begin position="92"/>
        <end position="104"/>
    </location>
</feature>
<dbReference type="Proteomes" id="UP000094526">
    <property type="component" value="Unassembled WGS sequence"/>
</dbReference>
<evidence type="ECO:0000313" key="3">
    <source>
        <dbReference type="Proteomes" id="UP000094526"/>
    </source>
</evidence>
<protein>
    <submittedName>
        <fullName evidence="2">Uncharacterized protein</fullName>
    </submittedName>
</protein>
<dbReference type="EMBL" id="LGRB01000009">
    <property type="protein sequence ID" value="OCT52232.1"/>
    <property type="molecule type" value="Genomic_DNA"/>
</dbReference>
<organism evidence="2 3">
    <name type="scientific">Cladophialophora carrionii</name>
    <dbReference type="NCBI Taxonomy" id="86049"/>
    <lineage>
        <taxon>Eukaryota</taxon>
        <taxon>Fungi</taxon>
        <taxon>Dikarya</taxon>
        <taxon>Ascomycota</taxon>
        <taxon>Pezizomycotina</taxon>
        <taxon>Eurotiomycetes</taxon>
        <taxon>Chaetothyriomycetidae</taxon>
        <taxon>Chaetothyriales</taxon>
        <taxon>Herpotrichiellaceae</taxon>
        <taxon>Cladophialophora</taxon>
    </lineage>
</organism>
<accession>A0A1C1CUQ9</accession>
<proteinExistence type="predicted"/>
<feature type="compositionally biased region" description="Low complexity" evidence="1">
    <location>
        <begin position="75"/>
        <end position="86"/>
    </location>
</feature>
<feature type="compositionally biased region" description="Basic and acidic residues" evidence="1">
    <location>
        <begin position="13"/>
        <end position="47"/>
    </location>
</feature>
<evidence type="ECO:0000313" key="2">
    <source>
        <dbReference type="EMBL" id="OCT52232.1"/>
    </source>
</evidence>
<keyword evidence="3" id="KW-1185">Reference proteome</keyword>
<reference evidence="3" key="1">
    <citation type="submission" date="2015-07" db="EMBL/GenBank/DDBJ databases">
        <authorList>
            <person name="Teixeira M.M."/>
            <person name="Souza R.C."/>
            <person name="Almeida L.G."/>
            <person name="Vicente V.A."/>
            <person name="de Hoog S."/>
            <person name="Bocca A.L."/>
            <person name="de Almeida S.R."/>
            <person name="Vasconcelos A.T."/>
            <person name="Felipe M.S."/>
        </authorList>
    </citation>
    <scope>NUCLEOTIDE SEQUENCE [LARGE SCALE GENOMIC DNA]</scope>
    <source>
        <strain evidence="3">KSF</strain>
    </source>
</reference>
<dbReference type="AlphaFoldDB" id="A0A1C1CUQ9"/>
<gene>
    <name evidence="2" type="ORF">CLCR_09263</name>
</gene>
<name>A0A1C1CUQ9_9EURO</name>